<gene>
    <name evidence="1" type="ORF">M438DRAFT_361575</name>
</gene>
<dbReference type="Proteomes" id="UP000030706">
    <property type="component" value="Unassembled WGS sequence"/>
</dbReference>
<dbReference type="OrthoDB" id="3872003at2759"/>
<organism evidence="1 2">
    <name type="scientific">Aureobasidium pullulans EXF-150</name>
    <dbReference type="NCBI Taxonomy" id="1043002"/>
    <lineage>
        <taxon>Eukaryota</taxon>
        <taxon>Fungi</taxon>
        <taxon>Dikarya</taxon>
        <taxon>Ascomycota</taxon>
        <taxon>Pezizomycotina</taxon>
        <taxon>Dothideomycetes</taxon>
        <taxon>Dothideomycetidae</taxon>
        <taxon>Dothideales</taxon>
        <taxon>Saccotheciaceae</taxon>
        <taxon>Aureobasidium</taxon>
    </lineage>
</organism>
<reference evidence="1 2" key="1">
    <citation type="journal article" date="2014" name="BMC Genomics">
        <title>Genome sequencing of four Aureobasidium pullulans varieties: biotechnological potential, stress tolerance, and description of new species.</title>
        <authorList>
            <person name="Gostin Ar C."/>
            <person name="Ohm R.A."/>
            <person name="Kogej T."/>
            <person name="Sonjak S."/>
            <person name="Turk M."/>
            <person name="Zajc J."/>
            <person name="Zalar P."/>
            <person name="Grube M."/>
            <person name="Sun H."/>
            <person name="Han J."/>
            <person name="Sharma A."/>
            <person name="Chiniquy J."/>
            <person name="Ngan C.Y."/>
            <person name="Lipzen A."/>
            <person name="Barry K."/>
            <person name="Grigoriev I.V."/>
            <person name="Gunde-Cimerman N."/>
        </authorList>
    </citation>
    <scope>NUCLEOTIDE SEQUENCE [LARGE SCALE GENOMIC DNA]</scope>
    <source>
        <strain evidence="1 2">EXF-150</strain>
    </source>
</reference>
<keyword evidence="2" id="KW-1185">Reference proteome</keyword>
<evidence type="ECO:0000313" key="2">
    <source>
        <dbReference type="Proteomes" id="UP000030706"/>
    </source>
</evidence>
<evidence type="ECO:0000313" key="1">
    <source>
        <dbReference type="EMBL" id="KEQ88202.1"/>
    </source>
</evidence>
<protein>
    <recommendedName>
        <fullName evidence="3">F-box domain-containing protein</fullName>
    </recommendedName>
</protein>
<proteinExistence type="predicted"/>
<dbReference type="GeneID" id="40749825"/>
<dbReference type="AlphaFoldDB" id="A0A074Y1Y6"/>
<sequence>MSLTTSSIYSWNGASASAKSNIMSNTTRVSPDLLSMPNEIIARICNYVAVHDHAKPISNLRLTCKHFYAPATKELAQKFLSEPHVMMNRYSLEALVEICKHPLFGPHVRGIAFESSRLSLRLFDDIHYRLRTSLTDKDLVAMTQARKQMTFFLELYEQEQSLQQTGEASKLVREACSLLRQYRNAVKMALTTVGIDHNGPYPMGYHKALTQFICSNGNGLSNFMAAKDVSSTLLLMLEASDASECEISSLDIGAWDFHHYDTCADLSNVRIASKVLTALTEIHLHLDPGPLQDGLDRILEATLPFANRLQKVYLEFGQDAESGLSRSSLSMLASVARILESIGSDELVQLELNITTFREADLLKFLGLHKKTLKQVTFQDLPLAGSWVQLLSWIRDNLSLDKLVFLCVSEFDEHDLDERGYGKPTLWFRGGFDIRGPTAMRPALDKFLAQKRKQLTGDEDHGLAEYELDYGQPRVIE</sequence>
<dbReference type="RefSeq" id="XP_029764389.1">
    <property type="nucleotide sequence ID" value="XM_029907519.1"/>
</dbReference>
<dbReference type="HOGENOM" id="CLU_569828_0_0_1"/>
<evidence type="ECO:0008006" key="3">
    <source>
        <dbReference type="Google" id="ProtNLM"/>
    </source>
</evidence>
<name>A0A074Y1Y6_AURPU</name>
<accession>A0A074Y1Y6</accession>
<dbReference type="EMBL" id="KL584975">
    <property type="protein sequence ID" value="KEQ88202.1"/>
    <property type="molecule type" value="Genomic_DNA"/>
</dbReference>